<comment type="caution">
    <text evidence="1">The sequence shown here is derived from an EMBL/GenBank/DDBJ whole genome shotgun (WGS) entry which is preliminary data.</text>
</comment>
<sequence length="340" mass="38559">MHPNTDSGEILLTTYLIRGHWYVFDDSFYMKKPKVAPQSNDVHVIRGGFRRKIVMFGPDRAHARPALILEQHDEAFYMDCITVDAYFKETQRPMSFEWLKEVTLINHSGHTFRFGGLSTKSAKETMIKRGNETISVERNFYTMSERRCNGVLPPVVENTLNGKDYHPQDFSKICSGQRINALNVPPRTKTTLANCRKSGNMLGEMTSMLDMLTQNFKAFGIDTFPNLATRAKVLSPPDIETGSGTLSICKSDPKFAYEDNKTQDFSEFFAQLISRAQDRGMYVQCPILVASNGTSLEELIQLTDRVKQQHHFLMVITQTDQKTTHMIHDGIKLVSVALCG</sequence>
<organism evidence="1 2">
    <name type="scientific">Ditylenchus destructor</name>
    <dbReference type="NCBI Taxonomy" id="166010"/>
    <lineage>
        <taxon>Eukaryota</taxon>
        <taxon>Metazoa</taxon>
        <taxon>Ecdysozoa</taxon>
        <taxon>Nematoda</taxon>
        <taxon>Chromadorea</taxon>
        <taxon>Rhabditida</taxon>
        <taxon>Tylenchina</taxon>
        <taxon>Tylenchomorpha</taxon>
        <taxon>Sphaerularioidea</taxon>
        <taxon>Anguinidae</taxon>
        <taxon>Anguininae</taxon>
        <taxon>Ditylenchus</taxon>
    </lineage>
</organism>
<proteinExistence type="predicted"/>
<dbReference type="InterPro" id="IPR036085">
    <property type="entry name" value="PAZ_dom_sf"/>
</dbReference>
<dbReference type="SUPFAM" id="SSF101690">
    <property type="entry name" value="PAZ domain"/>
    <property type="match status" value="1"/>
</dbReference>
<gene>
    <name evidence="1" type="ORF">DdX_18969</name>
</gene>
<evidence type="ECO:0000313" key="2">
    <source>
        <dbReference type="Proteomes" id="UP001201812"/>
    </source>
</evidence>
<reference evidence="1" key="1">
    <citation type="submission" date="2022-01" db="EMBL/GenBank/DDBJ databases">
        <title>Genome Sequence Resource for Two Populations of Ditylenchus destructor, the Migratory Endoparasitic Phytonematode.</title>
        <authorList>
            <person name="Zhang H."/>
            <person name="Lin R."/>
            <person name="Xie B."/>
        </authorList>
    </citation>
    <scope>NUCLEOTIDE SEQUENCE</scope>
    <source>
        <strain evidence="1">BazhouSP</strain>
    </source>
</reference>
<name>A0AAD4MK75_9BILA</name>
<accession>A0AAD4MK75</accession>
<dbReference type="Proteomes" id="UP001201812">
    <property type="component" value="Unassembled WGS sequence"/>
</dbReference>
<dbReference type="AlphaFoldDB" id="A0AAD4MK75"/>
<keyword evidence="2" id="KW-1185">Reference proteome</keyword>
<protein>
    <submittedName>
        <fullName evidence="1">PAZ domain protein</fullName>
    </submittedName>
</protein>
<dbReference type="EMBL" id="JAKKPZ010000318">
    <property type="protein sequence ID" value="KAI1696591.1"/>
    <property type="molecule type" value="Genomic_DNA"/>
</dbReference>
<evidence type="ECO:0000313" key="1">
    <source>
        <dbReference type="EMBL" id="KAI1696591.1"/>
    </source>
</evidence>